<dbReference type="EnsemblMetazoa" id="CJA37147.1">
    <property type="protein sequence ID" value="CJA37147.1"/>
    <property type="gene ID" value="WBGene00212994"/>
</dbReference>
<evidence type="ECO:0000256" key="1">
    <source>
        <dbReference type="SAM" id="MobiDB-lite"/>
    </source>
</evidence>
<evidence type="ECO:0000313" key="4">
    <source>
        <dbReference type="Proteomes" id="UP000005237"/>
    </source>
</evidence>
<feature type="compositionally biased region" description="Pro residues" evidence="1">
    <location>
        <begin position="63"/>
        <end position="73"/>
    </location>
</feature>
<accession>A0A8R1EKR2</accession>
<feature type="signal peptide" evidence="2">
    <location>
        <begin position="1"/>
        <end position="19"/>
    </location>
</feature>
<organism evidence="3 4">
    <name type="scientific">Caenorhabditis japonica</name>
    <dbReference type="NCBI Taxonomy" id="281687"/>
    <lineage>
        <taxon>Eukaryota</taxon>
        <taxon>Metazoa</taxon>
        <taxon>Ecdysozoa</taxon>
        <taxon>Nematoda</taxon>
        <taxon>Chromadorea</taxon>
        <taxon>Rhabditida</taxon>
        <taxon>Rhabditina</taxon>
        <taxon>Rhabditomorpha</taxon>
        <taxon>Rhabditoidea</taxon>
        <taxon>Rhabditidae</taxon>
        <taxon>Peloderinae</taxon>
        <taxon>Caenorhabditis</taxon>
    </lineage>
</organism>
<evidence type="ECO:0000313" key="3">
    <source>
        <dbReference type="EnsemblMetazoa" id="CJA37147.1"/>
    </source>
</evidence>
<feature type="region of interest" description="Disordered" evidence="1">
    <location>
        <begin position="44"/>
        <end position="73"/>
    </location>
</feature>
<reference evidence="3" key="2">
    <citation type="submission" date="2022-06" db="UniProtKB">
        <authorList>
            <consortium name="EnsemblMetazoa"/>
        </authorList>
    </citation>
    <scope>IDENTIFICATION</scope>
    <source>
        <strain evidence="3">DF5081</strain>
    </source>
</reference>
<protein>
    <recommendedName>
        <fullName evidence="5">Secreted protein</fullName>
    </recommendedName>
</protein>
<feature type="chain" id="PRO_5035741572" description="Secreted protein" evidence="2">
    <location>
        <begin position="20"/>
        <end position="73"/>
    </location>
</feature>
<reference evidence="4" key="1">
    <citation type="submission" date="2010-08" db="EMBL/GenBank/DDBJ databases">
        <authorList>
            <consortium name="Caenorhabditis japonica Sequencing Consortium"/>
            <person name="Wilson R.K."/>
        </authorList>
    </citation>
    <scope>NUCLEOTIDE SEQUENCE [LARGE SCALE GENOMIC DNA]</scope>
    <source>
        <strain evidence="4">DF5081</strain>
    </source>
</reference>
<evidence type="ECO:0008006" key="5">
    <source>
        <dbReference type="Google" id="ProtNLM"/>
    </source>
</evidence>
<proteinExistence type="predicted"/>
<name>A0A8R1EKR2_CAEJA</name>
<dbReference type="AlphaFoldDB" id="A0A8R1EKR2"/>
<keyword evidence="4" id="KW-1185">Reference proteome</keyword>
<keyword evidence="2" id="KW-0732">Signal</keyword>
<evidence type="ECO:0000256" key="2">
    <source>
        <dbReference type="SAM" id="SignalP"/>
    </source>
</evidence>
<dbReference type="Proteomes" id="UP000005237">
    <property type="component" value="Unassembled WGS sequence"/>
</dbReference>
<sequence>MYSFVMISVLVYCFPEGKASAPHGTQLQFSLYLSTRAGTHSFETVPTMLPEDPQPNTGSIAPSSPPLPIRVSD</sequence>